<dbReference type="InterPro" id="IPR009042">
    <property type="entry name" value="RNA_pol_sigma70_r1_2"/>
</dbReference>
<name>A0A6I4WFR7_9ACTN</name>
<dbReference type="InterPro" id="IPR007627">
    <property type="entry name" value="RNA_pol_sigma70_r2"/>
</dbReference>
<dbReference type="InterPro" id="IPR042189">
    <property type="entry name" value="RNA_pol_sigma_70_r1_1_sf"/>
</dbReference>
<dbReference type="InterPro" id="IPR014284">
    <property type="entry name" value="RNA_pol_sigma-70_dom"/>
</dbReference>
<protein>
    <recommendedName>
        <fullName evidence="6">RNA polymerase sigma factor</fullName>
    </recommendedName>
</protein>
<dbReference type="PANTHER" id="PTHR30603">
    <property type="entry name" value="RNA POLYMERASE SIGMA FACTOR RPO"/>
    <property type="match status" value="1"/>
</dbReference>
<dbReference type="Pfam" id="PF04542">
    <property type="entry name" value="Sigma70_r2"/>
    <property type="match status" value="1"/>
</dbReference>
<dbReference type="InterPro" id="IPR007624">
    <property type="entry name" value="RNA_pol_sigma70_r3"/>
</dbReference>
<dbReference type="Pfam" id="PF04545">
    <property type="entry name" value="Sigma70_r4"/>
    <property type="match status" value="1"/>
</dbReference>
<dbReference type="AlphaFoldDB" id="A0A6I4WFR7"/>
<dbReference type="Gene3D" id="1.10.10.10">
    <property type="entry name" value="Winged helix-like DNA-binding domain superfamily/Winged helix DNA-binding domain"/>
    <property type="match status" value="2"/>
</dbReference>
<evidence type="ECO:0000259" key="9">
    <source>
        <dbReference type="PROSITE" id="PS00716"/>
    </source>
</evidence>
<keyword evidence="3 6" id="KW-0731">Sigma factor</keyword>
<feature type="region of interest" description="Disordered" evidence="7">
    <location>
        <begin position="62"/>
        <end position="107"/>
    </location>
</feature>
<reference evidence="10 11" key="1">
    <citation type="submission" date="2019-12" db="EMBL/GenBank/DDBJ databases">
        <title>Nocardia macrotermitis sp. nov. and Nocardia aurantia sp. nov., isolated from the gut of the fungus growing-termite Macrotermes natalensis.</title>
        <authorList>
            <person name="Christine B."/>
            <person name="Rene B."/>
        </authorList>
    </citation>
    <scope>NUCLEOTIDE SEQUENCE [LARGE SCALE GENOMIC DNA]</scope>
    <source>
        <strain evidence="10 11">DSM 102126</strain>
    </source>
</reference>
<evidence type="ECO:0000256" key="3">
    <source>
        <dbReference type="ARBA" id="ARBA00023082"/>
    </source>
</evidence>
<dbReference type="InterPro" id="IPR036388">
    <property type="entry name" value="WH-like_DNA-bd_sf"/>
</dbReference>
<feature type="domain" description="RNA polymerase sigma-70" evidence="9">
    <location>
        <begin position="405"/>
        <end position="431"/>
    </location>
</feature>
<dbReference type="SUPFAM" id="SSF88659">
    <property type="entry name" value="Sigma3 and sigma4 domains of RNA polymerase sigma factors"/>
    <property type="match status" value="2"/>
</dbReference>
<evidence type="ECO:0000256" key="6">
    <source>
        <dbReference type="RuleBase" id="RU362124"/>
    </source>
</evidence>
<keyword evidence="5 6" id="KW-0804">Transcription</keyword>
<dbReference type="InterPro" id="IPR013324">
    <property type="entry name" value="RNA_pol_sigma_r3/r4-like"/>
</dbReference>
<feature type="domain" description="RNA polymerase sigma-70" evidence="8">
    <location>
        <begin position="236"/>
        <end position="249"/>
    </location>
</feature>
<comment type="similarity">
    <text evidence="1 6">Belongs to the sigma-70 factor family.</text>
</comment>
<dbReference type="PANTHER" id="PTHR30603:SF60">
    <property type="entry name" value="RNA POLYMERASE SIGMA FACTOR RPOD"/>
    <property type="match status" value="1"/>
</dbReference>
<dbReference type="OrthoDB" id="9804285at2"/>
<dbReference type="CDD" id="cd06171">
    <property type="entry name" value="Sigma70_r4"/>
    <property type="match status" value="1"/>
</dbReference>
<gene>
    <name evidence="10" type="ORF">GQ466_24415</name>
</gene>
<dbReference type="NCBIfam" id="TIGR02937">
    <property type="entry name" value="sigma70-ECF"/>
    <property type="match status" value="1"/>
</dbReference>
<sequence length="445" mass="49051">MPRSAAETPLTEPPGPALDDLIERGRAQGRLALDEVRRAFAAAGVSPARGRSILRDLADSGIRMTEGDDDGPAAPARDAADGARKAPARKRRASRAAGTTAKDAVMAAPAAPPVPAAGEAADTEPFDVTEVEVEPAPDLDDTTTVMGDSVHTYLKAIGRRQLLTAEQEVELAKRIEAGLYAEYKLENEDVPEDLRADLEWVAADGQRAKAHMLEANLRLVVSVAKKYSDRGLSLLDVVQEGNLGLIRAVEKFDYSKGYKFSTYAMWWIRQAIQRGFADSARTIRLPVHVLELLSKVSRVERDMHQRLGREPTPEEMAVELDRSPEQIRELLRTSRQPISLDSTIGEDGETRIGDLIEDTDSPEAAELVDRQLMADQLRRTLDVLSPREAKIMAMRFGLYDGTPRTLDEIGKALGLTRERIRQLEKESLSKLRHPSNARPLLDFAV</sequence>
<keyword evidence="11" id="KW-1185">Reference proteome</keyword>
<dbReference type="InterPro" id="IPR000943">
    <property type="entry name" value="RNA_pol_sigma70"/>
</dbReference>
<dbReference type="InterPro" id="IPR050239">
    <property type="entry name" value="Sigma-70_RNA_pol_init_factors"/>
</dbReference>
<keyword evidence="4 6" id="KW-0238">DNA-binding</keyword>
<dbReference type="GO" id="GO:0016987">
    <property type="term" value="F:sigma factor activity"/>
    <property type="evidence" value="ECO:0007669"/>
    <property type="project" value="UniProtKB-KW"/>
</dbReference>
<dbReference type="SUPFAM" id="SSF88946">
    <property type="entry name" value="Sigma2 domain of RNA polymerase sigma factors"/>
    <property type="match status" value="1"/>
</dbReference>
<keyword evidence="2 6" id="KW-0805">Transcription regulation</keyword>
<dbReference type="GO" id="GO:0003677">
    <property type="term" value="F:DNA binding"/>
    <property type="evidence" value="ECO:0007669"/>
    <property type="project" value="UniProtKB-KW"/>
</dbReference>
<dbReference type="GO" id="GO:0006352">
    <property type="term" value="P:DNA-templated transcription initiation"/>
    <property type="evidence" value="ECO:0007669"/>
    <property type="project" value="InterPro"/>
</dbReference>
<dbReference type="PROSITE" id="PS00716">
    <property type="entry name" value="SIGMA70_2"/>
    <property type="match status" value="1"/>
</dbReference>
<feature type="region of interest" description="Disordered" evidence="7">
    <location>
        <begin position="1"/>
        <end position="23"/>
    </location>
</feature>
<comment type="caution">
    <text evidence="10">The sequence shown here is derived from an EMBL/GenBank/DDBJ whole genome shotgun (WGS) entry which is preliminary data.</text>
</comment>
<comment type="function">
    <text evidence="6">Sigma factors are initiation factors that promote the attachment of RNA polymerase to specific initiation sites and are then released.</text>
</comment>
<dbReference type="InterPro" id="IPR007630">
    <property type="entry name" value="RNA_pol_sigma70_r4"/>
</dbReference>
<dbReference type="Pfam" id="PF00140">
    <property type="entry name" value="Sigma70_r1_2"/>
    <property type="match status" value="1"/>
</dbReference>
<evidence type="ECO:0000313" key="10">
    <source>
        <dbReference type="EMBL" id="MXQ67165.1"/>
    </source>
</evidence>
<dbReference type="Gene3D" id="1.10.220.120">
    <property type="entry name" value="Sigma-70 factor, region 1.1"/>
    <property type="match status" value="1"/>
</dbReference>
<organism evidence="10 11">
    <name type="scientific">Actinomadura rayongensis</name>
    <dbReference type="NCBI Taxonomy" id="1429076"/>
    <lineage>
        <taxon>Bacteria</taxon>
        <taxon>Bacillati</taxon>
        <taxon>Actinomycetota</taxon>
        <taxon>Actinomycetes</taxon>
        <taxon>Streptosporangiales</taxon>
        <taxon>Thermomonosporaceae</taxon>
        <taxon>Actinomadura</taxon>
    </lineage>
</organism>
<feature type="compositionally biased region" description="Low complexity" evidence="7">
    <location>
        <begin position="95"/>
        <end position="107"/>
    </location>
</feature>
<dbReference type="InterPro" id="IPR013325">
    <property type="entry name" value="RNA_pol_sigma_r2"/>
</dbReference>
<evidence type="ECO:0000256" key="2">
    <source>
        <dbReference type="ARBA" id="ARBA00023015"/>
    </source>
</evidence>
<evidence type="ECO:0000259" key="8">
    <source>
        <dbReference type="PROSITE" id="PS00715"/>
    </source>
</evidence>
<dbReference type="Gene3D" id="1.10.601.10">
    <property type="entry name" value="RNA Polymerase Primary Sigma Factor"/>
    <property type="match status" value="2"/>
</dbReference>
<evidence type="ECO:0000256" key="1">
    <source>
        <dbReference type="ARBA" id="ARBA00007788"/>
    </source>
</evidence>
<accession>A0A6I4WFR7</accession>
<evidence type="ECO:0000256" key="7">
    <source>
        <dbReference type="SAM" id="MobiDB-lite"/>
    </source>
</evidence>
<evidence type="ECO:0000256" key="4">
    <source>
        <dbReference type="ARBA" id="ARBA00023125"/>
    </source>
</evidence>
<proteinExistence type="inferred from homology"/>
<dbReference type="RefSeq" id="WP_161105358.1">
    <property type="nucleotide sequence ID" value="NZ_JBHLYI010000024.1"/>
</dbReference>
<evidence type="ECO:0000256" key="5">
    <source>
        <dbReference type="ARBA" id="ARBA00023163"/>
    </source>
</evidence>
<evidence type="ECO:0000313" key="11">
    <source>
        <dbReference type="Proteomes" id="UP000431901"/>
    </source>
</evidence>
<dbReference type="EMBL" id="WUTW01000006">
    <property type="protein sequence ID" value="MXQ67165.1"/>
    <property type="molecule type" value="Genomic_DNA"/>
</dbReference>
<dbReference type="Proteomes" id="UP000431901">
    <property type="component" value="Unassembled WGS sequence"/>
</dbReference>
<dbReference type="PROSITE" id="PS00715">
    <property type="entry name" value="SIGMA70_1"/>
    <property type="match status" value="1"/>
</dbReference>
<dbReference type="FunFam" id="1.10.601.10:FF:000001">
    <property type="entry name" value="RNA polymerase sigma factor SigA"/>
    <property type="match status" value="1"/>
</dbReference>
<dbReference type="PRINTS" id="PR00046">
    <property type="entry name" value="SIGMA70FCT"/>
</dbReference>
<dbReference type="Pfam" id="PF04539">
    <property type="entry name" value="Sigma70_r3"/>
    <property type="match status" value="1"/>
</dbReference>